<dbReference type="InterPro" id="IPR001478">
    <property type="entry name" value="PDZ"/>
</dbReference>
<feature type="region of interest" description="Disordered" evidence="1">
    <location>
        <begin position="189"/>
        <end position="218"/>
    </location>
</feature>
<dbReference type="STRING" id="1679444.PYTT_0762"/>
<feature type="domain" description="PDZ" evidence="2">
    <location>
        <begin position="55"/>
        <end position="124"/>
    </location>
</feature>
<protein>
    <submittedName>
        <fullName evidence="3">Pdz domain</fullName>
    </submittedName>
</protein>
<feature type="region of interest" description="Disordered" evidence="1">
    <location>
        <begin position="312"/>
        <end position="334"/>
    </location>
</feature>
<keyword evidence="4" id="KW-1185">Reference proteome</keyword>
<dbReference type="RefSeq" id="WP_067776261.1">
    <property type="nucleotide sequence ID" value="NZ_LIGX01000027.1"/>
</dbReference>
<dbReference type="Pfam" id="PF13180">
    <property type="entry name" value="PDZ_2"/>
    <property type="match status" value="1"/>
</dbReference>
<feature type="compositionally biased region" description="Polar residues" evidence="1">
    <location>
        <begin position="209"/>
        <end position="218"/>
    </location>
</feature>
<dbReference type="EMBL" id="LT629973">
    <property type="protein sequence ID" value="SEH78972.1"/>
    <property type="molecule type" value="Genomic_DNA"/>
</dbReference>
<organism evidence="3 4">
    <name type="scientific">Akkermansia glycaniphila</name>
    <dbReference type="NCBI Taxonomy" id="1679444"/>
    <lineage>
        <taxon>Bacteria</taxon>
        <taxon>Pseudomonadati</taxon>
        <taxon>Verrucomicrobiota</taxon>
        <taxon>Verrucomicrobiia</taxon>
        <taxon>Verrucomicrobiales</taxon>
        <taxon>Akkermansiaceae</taxon>
        <taxon>Akkermansia</taxon>
    </lineage>
</organism>
<gene>
    <name evidence="3" type="ORF">PYTT_0762</name>
</gene>
<evidence type="ECO:0000259" key="2">
    <source>
        <dbReference type="SMART" id="SM00228"/>
    </source>
</evidence>
<dbReference type="Gene3D" id="2.30.42.10">
    <property type="match status" value="1"/>
</dbReference>
<reference evidence="4" key="1">
    <citation type="submission" date="2016-09" db="EMBL/GenBank/DDBJ databases">
        <authorList>
            <person name="Koehorst J."/>
        </authorList>
    </citation>
    <scope>NUCLEOTIDE SEQUENCE [LARGE SCALE GENOMIC DNA]</scope>
</reference>
<dbReference type="AlphaFoldDB" id="A0A1H6KTF9"/>
<proteinExistence type="predicted"/>
<name>A0A1H6KTF9_9BACT</name>
<evidence type="ECO:0000256" key="1">
    <source>
        <dbReference type="SAM" id="MobiDB-lite"/>
    </source>
</evidence>
<dbReference type="Proteomes" id="UP000176204">
    <property type="component" value="Chromosome I"/>
</dbReference>
<evidence type="ECO:0000313" key="4">
    <source>
        <dbReference type="Proteomes" id="UP000176204"/>
    </source>
</evidence>
<dbReference type="KEGG" id="agl:PYTT_0762"/>
<dbReference type="InterPro" id="IPR036034">
    <property type="entry name" value="PDZ_sf"/>
</dbReference>
<sequence length="334" mass="36885">MNTIKHILLLFILSILCGADLVRANEKQEPTVVHPSDSPVLFGVISTDMPLDMRKELGTRIADDEGLCVTAVSRFSPAEDAGIRPVDIILKVAGQPVATKLDLLMILQKYKPGDTIPVHILRLDQTKELNLTLGSRNGLQQKYKARKETSTLTYGKDCDTATGVVAENPFNFESPPASARNDLQSEWSAAQDSEQKDLHRNKINASKRAPNSQILPPATMNQKTDLVPNKMEQIQCLQNTVIDQLATDNPDRSKVQDSLLQIRALASGRTDQGHASIHLEDAEGQIIINGSNQHVTVETIPEKKKAGTTYRIDIPSKSNPLPEPVRKRLRDLNQ</sequence>
<dbReference type="SUPFAM" id="SSF50156">
    <property type="entry name" value="PDZ domain-like"/>
    <property type="match status" value="1"/>
</dbReference>
<evidence type="ECO:0000313" key="3">
    <source>
        <dbReference type="EMBL" id="SEH78972.1"/>
    </source>
</evidence>
<dbReference type="SMART" id="SM00228">
    <property type="entry name" value="PDZ"/>
    <property type="match status" value="1"/>
</dbReference>
<feature type="compositionally biased region" description="Basic and acidic residues" evidence="1">
    <location>
        <begin position="324"/>
        <end position="334"/>
    </location>
</feature>
<accession>A0A1H6KTF9</accession>